<proteinExistence type="predicted"/>
<dbReference type="PROSITE" id="PS50851">
    <property type="entry name" value="CHEW"/>
    <property type="match status" value="1"/>
</dbReference>
<dbReference type="Gene3D" id="2.40.50.180">
    <property type="entry name" value="CheA-289, Domain 4"/>
    <property type="match status" value="1"/>
</dbReference>
<sequence length="174" mass="19298">MGNKVALREFQQRLAERLAAAKVQAQAARWLAVDCGGLGLLLPLQQAGEIFAPVPMTSVPYTQPWMLGVANLRGGLHGVVDLAVFLGLRQRPRSDGGGRLVSLNHELNINCALLVDRLMGLRSEDQLRRVTDDVGQRPHFASEQREDDQGRRWQVIDLELLVRFEPFLNIVAAA</sequence>
<keyword evidence="3" id="KW-1185">Reference proteome</keyword>
<dbReference type="SMART" id="SM00260">
    <property type="entry name" value="CheW"/>
    <property type="match status" value="1"/>
</dbReference>
<dbReference type="InterPro" id="IPR002545">
    <property type="entry name" value="CheW-lke_dom"/>
</dbReference>
<dbReference type="SUPFAM" id="SSF50341">
    <property type="entry name" value="CheW-like"/>
    <property type="match status" value="1"/>
</dbReference>
<evidence type="ECO:0000313" key="3">
    <source>
        <dbReference type="Proteomes" id="UP000288587"/>
    </source>
</evidence>
<feature type="domain" description="CheW-like" evidence="1">
    <location>
        <begin position="27"/>
        <end position="167"/>
    </location>
</feature>
<dbReference type="EMBL" id="SACM01000006">
    <property type="protein sequence ID" value="RVT82354.1"/>
    <property type="molecule type" value="Genomic_DNA"/>
</dbReference>
<dbReference type="GO" id="GO:0007165">
    <property type="term" value="P:signal transduction"/>
    <property type="evidence" value="ECO:0007669"/>
    <property type="project" value="InterPro"/>
</dbReference>
<protein>
    <submittedName>
        <fullName evidence="2">Chemotaxis protein CheW</fullName>
    </submittedName>
</protein>
<dbReference type="Proteomes" id="UP000288587">
    <property type="component" value="Unassembled WGS sequence"/>
</dbReference>
<reference evidence="2 3" key="1">
    <citation type="submission" date="2019-01" db="EMBL/GenBank/DDBJ databases">
        <authorList>
            <person name="Chen W.-M."/>
        </authorList>
    </citation>
    <scope>NUCLEOTIDE SEQUENCE [LARGE SCALE GENOMIC DNA]</scope>
    <source>
        <strain evidence="2 3">CCP-18</strain>
    </source>
</reference>
<dbReference type="AlphaFoldDB" id="A0A437LAH9"/>
<evidence type="ECO:0000313" key="2">
    <source>
        <dbReference type="EMBL" id="RVT82354.1"/>
    </source>
</evidence>
<dbReference type="GO" id="GO:0006935">
    <property type="term" value="P:chemotaxis"/>
    <property type="evidence" value="ECO:0007669"/>
    <property type="project" value="InterPro"/>
</dbReference>
<comment type="caution">
    <text evidence="2">The sequence shown here is derived from an EMBL/GenBank/DDBJ whole genome shotgun (WGS) entry which is preliminary data.</text>
</comment>
<name>A0A437LAH9_9BURK</name>
<dbReference type="Pfam" id="PF01584">
    <property type="entry name" value="CheW"/>
    <property type="match status" value="1"/>
</dbReference>
<dbReference type="RefSeq" id="WP_127684162.1">
    <property type="nucleotide sequence ID" value="NZ_SACM01000006.1"/>
</dbReference>
<organism evidence="2 3">
    <name type="scientific">Inhella crocodyli</name>
    <dbReference type="NCBI Taxonomy" id="2499851"/>
    <lineage>
        <taxon>Bacteria</taxon>
        <taxon>Pseudomonadati</taxon>
        <taxon>Pseudomonadota</taxon>
        <taxon>Betaproteobacteria</taxon>
        <taxon>Burkholderiales</taxon>
        <taxon>Sphaerotilaceae</taxon>
        <taxon>Inhella</taxon>
    </lineage>
</organism>
<accession>A0A437LAH9</accession>
<gene>
    <name evidence="2" type="ORF">EOD73_16585</name>
</gene>
<evidence type="ECO:0000259" key="1">
    <source>
        <dbReference type="PROSITE" id="PS50851"/>
    </source>
</evidence>
<dbReference type="InterPro" id="IPR036061">
    <property type="entry name" value="CheW-like_dom_sf"/>
</dbReference>
<dbReference type="OrthoDB" id="5298045at2"/>